<gene>
    <name evidence="1" type="ORF">HMPREF1991_02286</name>
</gene>
<dbReference type="PROSITE" id="PS51257">
    <property type="entry name" value="PROKAR_LIPOPROTEIN"/>
    <property type="match status" value="1"/>
</dbReference>
<accession>A0A069QPD0</accession>
<dbReference type="Proteomes" id="UP000027442">
    <property type="component" value="Unassembled WGS sequence"/>
</dbReference>
<sequence>MSNLKNAITLRLRWFTLTFAAFFAFFLVGCTTSELDESERALVAKQQLADKFDRLFNLAFESPQQAEEQFNQLVFSDLVTDDHNLLADDDVRAFQTLVQIAVRLNRDIRDVPSKMNQSTLFDMYIARNQLLISSGSTLYELPYRLRSGERYERLKALVAQVDKETQKYVDQLSSKTQAPPKDITGTQWTWTFDIDSIREDVADLNEGVYKSMKEFAFDFTLNADNTVKAHRFFLLPAVEEYSKRFNGDGDWLEANMSETPMRYATYGNKIFFRIPMKNTSNFSDGYGDVKREWYYEFTYQRNGRNLVLSQPRIGLFVQIKQFLTSYADKTFDTSYPEPFKQITLTPKE</sequence>
<dbReference type="AlphaFoldDB" id="A0A069QPD0"/>
<proteinExistence type="predicted"/>
<evidence type="ECO:0000313" key="1">
    <source>
        <dbReference type="EMBL" id="KDR51676.1"/>
    </source>
</evidence>
<reference evidence="1 2" key="1">
    <citation type="submission" date="2013-08" db="EMBL/GenBank/DDBJ databases">
        <authorList>
            <person name="Weinstock G."/>
            <person name="Sodergren E."/>
            <person name="Wylie T."/>
            <person name="Fulton L."/>
            <person name="Fulton R."/>
            <person name="Fronick C."/>
            <person name="O'Laughlin M."/>
            <person name="Godfrey J."/>
            <person name="Miner T."/>
            <person name="Herter B."/>
            <person name="Appelbaum E."/>
            <person name="Cordes M."/>
            <person name="Lek S."/>
            <person name="Wollam A."/>
            <person name="Pepin K.H."/>
            <person name="Palsikar V.B."/>
            <person name="Mitreva M."/>
            <person name="Wilson R.K."/>
        </authorList>
    </citation>
    <scope>NUCLEOTIDE SEQUENCE [LARGE SCALE GENOMIC DNA]</scope>
    <source>
        <strain evidence="1 2">ATCC 15930</strain>
    </source>
</reference>
<comment type="caution">
    <text evidence="1">The sequence shown here is derived from an EMBL/GenBank/DDBJ whole genome shotgun (WGS) entry which is preliminary data.</text>
</comment>
<dbReference type="EMBL" id="JNGW01000097">
    <property type="protein sequence ID" value="KDR51676.1"/>
    <property type="molecule type" value="Genomic_DNA"/>
</dbReference>
<dbReference type="PATRIC" id="fig|1122985.7.peg.2367"/>
<dbReference type="HOGENOM" id="CLU_798913_0_0_10"/>
<dbReference type="RefSeq" id="WP_018966753.1">
    <property type="nucleotide sequence ID" value="NZ_KB899211.1"/>
</dbReference>
<evidence type="ECO:0000313" key="2">
    <source>
        <dbReference type="Proteomes" id="UP000027442"/>
    </source>
</evidence>
<keyword evidence="2" id="KW-1185">Reference proteome</keyword>
<protein>
    <submittedName>
        <fullName evidence="1">Uncharacterized protein</fullName>
    </submittedName>
</protein>
<organism evidence="1 2">
    <name type="scientific">Hoylesella loescheii DSM 19665 = JCM 12249 = ATCC 15930</name>
    <dbReference type="NCBI Taxonomy" id="1122985"/>
    <lineage>
        <taxon>Bacteria</taxon>
        <taxon>Pseudomonadati</taxon>
        <taxon>Bacteroidota</taxon>
        <taxon>Bacteroidia</taxon>
        <taxon>Bacteroidales</taxon>
        <taxon>Prevotellaceae</taxon>
        <taxon>Hoylesella</taxon>
    </lineage>
</organism>
<name>A0A069QPD0_HOYLO</name>